<reference evidence="7" key="2">
    <citation type="submission" date="2025-08" db="UniProtKB">
        <authorList>
            <consortium name="Ensembl"/>
        </authorList>
    </citation>
    <scope>IDENTIFICATION</scope>
</reference>
<evidence type="ECO:0000313" key="8">
    <source>
        <dbReference type="Proteomes" id="UP000472268"/>
    </source>
</evidence>
<dbReference type="Pfam" id="PF00831">
    <property type="entry name" value="Ribosomal_L29"/>
    <property type="match status" value="1"/>
</dbReference>
<dbReference type="PROSITE" id="PS00579">
    <property type="entry name" value="RIBOSOMAL_L29"/>
    <property type="match status" value="1"/>
</dbReference>
<comment type="similarity">
    <text evidence="1">Belongs to the universal ribosomal protein uL29 family.</text>
</comment>
<evidence type="ECO:0000256" key="3">
    <source>
        <dbReference type="ARBA" id="ARBA00022980"/>
    </source>
</evidence>
<evidence type="ECO:0000256" key="6">
    <source>
        <dbReference type="ARBA" id="ARBA00035334"/>
    </source>
</evidence>
<dbReference type="Proteomes" id="UP000472268">
    <property type="component" value="Chromosome 13"/>
</dbReference>
<dbReference type="HAMAP" id="MF_00374">
    <property type="entry name" value="Ribosomal_uL29"/>
    <property type="match status" value="1"/>
</dbReference>
<reference evidence="7 8" key="1">
    <citation type="submission" date="2019-05" db="EMBL/GenBank/DDBJ databases">
        <title>A Chromosome-scale Meerkat (S. suricatta) Genome Assembly.</title>
        <authorList>
            <person name="Dudchenko O."/>
            <person name="Lieberman Aiden E."/>
            <person name="Tung J."/>
            <person name="Barreiro L.B."/>
            <person name="Clutton-Brock T.H."/>
        </authorList>
    </citation>
    <scope>NUCLEOTIDE SEQUENCE [LARGE SCALE GENOMIC DNA]</scope>
</reference>
<keyword evidence="4" id="KW-0687">Ribonucleoprotein</keyword>
<dbReference type="Gene3D" id="1.10.287.310">
    <property type="match status" value="1"/>
</dbReference>
<dbReference type="NCBIfam" id="TIGR00012">
    <property type="entry name" value="L29"/>
    <property type="match status" value="1"/>
</dbReference>
<dbReference type="AlphaFoldDB" id="A0A673TIK6"/>
<evidence type="ECO:0000256" key="2">
    <source>
        <dbReference type="ARBA" id="ARBA00011133"/>
    </source>
</evidence>
<dbReference type="PANTHER" id="PTHR45722:SF2">
    <property type="entry name" value="LARGE RIBOSOMAL SUBUNIT PROTEIN UL29-RELATED"/>
    <property type="match status" value="1"/>
</dbReference>
<organism evidence="7 8">
    <name type="scientific">Suricata suricatta</name>
    <name type="common">Meerkat</name>
    <dbReference type="NCBI Taxonomy" id="37032"/>
    <lineage>
        <taxon>Eukaryota</taxon>
        <taxon>Metazoa</taxon>
        <taxon>Chordata</taxon>
        <taxon>Craniata</taxon>
        <taxon>Vertebrata</taxon>
        <taxon>Euteleostomi</taxon>
        <taxon>Mammalia</taxon>
        <taxon>Eutheria</taxon>
        <taxon>Laurasiatheria</taxon>
        <taxon>Carnivora</taxon>
        <taxon>Feliformia</taxon>
        <taxon>Herpestidae</taxon>
        <taxon>Suricata</taxon>
    </lineage>
</organism>
<accession>A0A673TIK6</accession>
<comment type="subunit">
    <text evidence="2">Component of the large ribosomal subunit.</text>
</comment>
<dbReference type="GO" id="GO:0003735">
    <property type="term" value="F:structural constituent of ribosome"/>
    <property type="evidence" value="ECO:0007669"/>
    <property type="project" value="InterPro"/>
</dbReference>
<dbReference type="FunFam" id="1.10.287.310:FF:000002">
    <property type="entry name" value="60S ribosomal protein L35"/>
    <property type="match status" value="1"/>
</dbReference>
<protein>
    <recommendedName>
        <fullName evidence="5">Large ribosomal subunit protein uL29</fullName>
    </recommendedName>
    <alternativeName>
        <fullName evidence="6">60S ribosomal protein L35</fullName>
    </alternativeName>
</protein>
<dbReference type="CDD" id="cd00427">
    <property type="entry name" value="Ribosomal_L29_HIP"/>
    <property type="match status" value="1"/>
</dbReference>
<keyword evidence="8" id="KW-1185">Reference proteome</keyword>
<dbReference type="InterPro" id="IPR001854">
    <property type="entry name" value="Ribosomal_uL29"/>
</dbReference>
<evidence type="ECO:0000256" key="1">
    <source>
        <dbReference type="ARBA" id="ARBA00009254"/>
    </source>
</evidence>
<keyword evidence="3" id="KW-0689">Ribosomal protein</keyword>
<dbReference type="GO" id="GO:0006412">
    <property type="term" value="P:translation"/>
    <property type="evidence" value="ECO:0007669"/>
    <property type="project" value="InterPro"/>
</dbReference>
<gene>
    <name evidence="7" type="primary">RPL35</name>
</gene>
<dbReference type="PANTHER" id="PTHR45722">
    <property type="entry name" value="60S RIBOSOMAL PROTEIN L35"/>
    <property type="match status" value="1"/>
</dbReference>
<dbReference type="InterPro" id="IPR036049">
    <property type="entry name" value="Ribosomal_uL29_sf"/>
</dbReference>
<dbReference type="InterPro" id="IPR018254">
    <property type="entry name" value="Ribosomal_uL29_CS"/>
</dbReference>
<name>A0A673TIK6_SURSU</name>
<evidence type="ECO:0000256" key="5">
    <source>
        <dbReference type="ARBA" id="ARBA00035204"/>
    </source>
</evidence>
<dbReference type="GO" id="GO:0000463">
    <property type="term" value="P:maturation of LSU-rRNA from tricistronic rRNA transcript (SSU-rRNA, 5.8S rRNA, LSU-rRNA)"/>
    <property type="evidence" value="ECO:0007669"/>
    <property type="project" value="InterPro"/>
</dbReference>
<evidence type="ECO:0000313" key="7">
    <source>
        <dbReference type="Ensembl" id="ENSSSUP00005008876.1"/>
    </source>
</evidence>
<proteinExistence type="inferred from homology"/>
<dbReference type="InterPro" id="IPR045059">
    <property type="entry name" value="Ribosomal_uL29_euk"/>
</dbReference>
<dbReference type="SUPFAM" id="SSF46561">
    <property type="entry name" value="Ribosomal protein L29 (L29p)"/>
    <property type="match status" value="1"/>
</dbReference>
<reference evidence="7" key="3">
    <citation type="submission" date="2025-09" db="UniProtKB">
        <authorList>
            <consortium name="Ensembl"/>
        </authorList>
    </citation>
    <scope>IDENTIFICATION</scope>
</reference>
<dbReference type="GO" id="GO:0022625">
    <property type="term" value="C:cytosolic large ribosomal subunit"/>
    <property type="evidence" value="ECO:0007669"/>
    <property type="project" value="InterPro"/>
</dbReference>
<dbReference type="Ensembl" id="ENSSSUT00005010207.1">
    <property type="protein sequence ID" value="ENSSSUP00005008876.1"/>
    <property type="gene ID" value="ENSSSUG00005005736.1"/>
</dbReference>
<dbReference type="GO" id="GO:0003729">
    <property type="term" value="F:mRNA binding"/>
    <property type="evidence" value="ECO:0007669"/>
    <property type="project" value="TreeGrafter"/>
</dbReference>
<sequence>MAKIKARDLRGKKKEELLKQLEDLKVELSQLRVAKVTGGAASKLSKIRVVRKSIARVLTVINQTQKENLRKFYKVSLGWGGVRRMPSCRGKVPAFPWPEVWYEEALSAGVPGTGLCRAFPTRGWFSFLTSILH</sequence>
<evidence type="ECO:0000256" key="4">
    <source>
        <dbReference type="ARBA" id="ARBA00023274"/>
    </source>
</evidence>